<keyword evidence="9 13" id="KW-0547">Nucleotide-binding</keyword>
<evidence type="ECO:0000313" key="16">
    <source>
        <dbReference type="Proteomes" id="UP000738431"/>
    </source>
</evidence>
<evidence type="ECO:0000256" key="10">
    <source>
        <dbReference type="ARBA" id="ARBA00022840"/>
    </source>
</evidence>
<keyword evidence="10 13" id="KW-0067">ATP-binding</keyword>
<evidence type="ECO:0000256" key="9">
    <source>
        <dbReference type="ARBA" id="ARBA00022741"/>
    </source>
</evidence>
<evidence type="ECO:0000256" key="3">
    <source>
        <dbReference type="ARBA" id="ARBA00012584"/>
    </source>
</evidence>
<dbReference type="InterPro" id="IPR017945">
    <property type="entry name" value="DHBP_synth_RibB-like_a/b_dom"/>
</dbReference>
<evidence type="ECO:0000256" key="6">
    <source>
        <dbReference type="ARBA" id="ARBA00022679"/>
    </source>
</evidence>
<organism evidence="15 16">
    <name type="scientific">Actomonas aquatica</name>
    <dbReference type="NCBI Taxonomy" id="2866162"/>
    <lineage>
        <taxon>Bacteria</taxon>
        <taxon>Pseudomonadati</taxon>
        <taxon>Verrucomicrobiota</taxon>
        <taxon>Opitutia</taxon>
        <taxon>Opitutales</taxon>
        <taxon>Opitutaceae</taxon>
        <taxon>Actomonas</taxon>
    </lineage>
</organism>
<dbReference type="PANTHER" id="PTHR17490:SF16">
    <property type="entry name" value="THREONYLCARBAMOYL-AMP SYNTHASE"/>
    <property type="match status" value="1"/>
</dbReference>
<evidence type="ECO:0000256" key="2">
    <source>
        <dbReference type="ARBA" id="ARBA00007663"/>
    </source>
</evidence>
<dbReference type="EC" id="2.7.7.87" evidence="3 13"/>
<dbReference type="InterPro" id="IPR006070">
    <property type="entry name" value="Sua5-like_dom"/>
</dbReference>
<dbReference type="InterPro" id="IPR050156">
    <property type="entry name" value="TC-AMP_synthase_SUA5"/>
</dbReference>
<keyword evidence="16" id="KW-1185">Reference proteome</keyword>
<dbReference type="NCBIfam" id="TIGR00057">
    <property type="entry name" value="L-threonylcarbamoyladenylate synthase"/>
    <property type="match status" value="1"/>
</dbReference>
<dbReference type="Gene3D" id="3.40.50.11030">
    <property type="entry name" value="Threonylcarbamoyl-AMP synthase, C-terminal domain"/>
    <property type="match status" value="1"/>
</dbReference>
<evidence type="ECO:0000313" key="15">
    <source>
        <dbReference type="EMBL" id="WRQ87172.1"/>
    </source>
</evidence>
<keyword evidence="8 13" id="KW-0548">Nucleotidyltransferase</keyword>
<proteinExistence type="inferred from homology"/>
<comment type="similarity">
    <text evidence="2 13">Belongs to the SUA5 family.</text>
</comment>
<evidence type="ECO:0000256" key="12">
    <source>
        <dbReference type="ARBA" id="ARBA00048366"/>
    </source>
</evidence>
<reference evidence="15 16" key="2">
    <citation type="submission" date="2023-12" db="EMBL/GenBank/DDBJ databases">
        <title>Description of an unclassified Opitutus bacterium of Verrucomicrobiota.</title>
        <authorList>
            <person name="Zhang D.-F."/>
        </authorList>
    </citation>
    <scope>NUCLEOTIDE SEQUENCE [LARGE SCALE GENOMIC DNA]</scope>
    <source>
        <strain evidence="15 16">WL0086</strain>
    </source>
</reference>
<evidence type="ECO:0000256" key="8">
    <source>
        <dbReference type="ARBA" id="ARBA00022695"/>
    </source>
</evidence>
<evidence type="ECO:0000256" key="11">
    <source>
        <dbReference type="ARBA" id="ARBA00029774"/>
    </source>
</evidence>
<dbReference type="GO" id="GO:0061710">
    <property type="term" value="F:L-threonylcarbamoyladenylate synthase"/>
    <property type="evidence" value="ECO:0007669"/>
    <property type="project" value="UniProtKB-EC"/>
</dbReference>
<evidence type="ECO:0000256" key="1">
    <source>
        <dbReference type="ARBA" id="ARBA00004496"/>
    </source>
</evidence>
<keyword evidence="6 13" id="KW-0808">Transferase</keyword>
<sequence>MNTRIVEPTPEIITLLAKHLHEGGLVAVPAETVYGLAAHGLDADACGRIFAAKQRPADDPLILHVATTPQARSLTRWNDAAEILAERFWPGPLTLVLPKDHAVPDIATSGLPSVAVRSPQHPVFRSLLETSGLPLAAPSANPFGYISPTTAAHVLQGLDGRIPYILDGGPCPIGIESTILDLRDPAAPKLLRPGAITAEDIAEVLGTPPLIGYQSPADRRLAPGLQHKHYSPRTPLVMVASPPAALAKDEAYVHFTPLAALDYPANNCRALSLDGNGEEAAQKLFATLRELDQAKLATIYIENPPPQLKWREAIFDRLSRAAVKSNAR</sequence>
<dbReference type="PROSITE" id="PS51163">
    <property type="entry name" value="YRDC"/>
    <property type="match status" value="1"/>
</dbReference>
<reference evidence="15 16" key="1">
    <citation type="submission" date="2021-08" db="EMBL/GenBank/DDBJ databases">
        <authorList>
            <person name="Zhang D."/>
            <person name="Zhang A."/>
            <person name="Wang L."/>
        </authorList>
    </citation>
    <scope>NUCLEOTIDE SEQUENCE [LARGE SCALE GENOMIC DNA]</scope>
    <source>
        <strain evidence="15 16">WL0086</strain>
    </source>
</reference>
<dbReference type="Pfam" id="PF01300">
    <property type="entry name" value="Sua5_yciO_yrdC"/>
    <property type="match status" value="1"/>
</dbReference>
<protein>
    <recommendedName>
        <fullName evidence="4 13">Threonylcarbamoyl-AMP synthase</fullName>
        <shortName evidence="13">TC-AMP synthase</shortName>
        <ecNumber evidence="3 13">2.7.7.87</ecNumber>
    </recommendedName>
    <alternativeName>
        <fullName evidence="11 13">L-threonylcarbamoyladenylate synthase</fullName>
    </alternativeName>
</protein>
<dbReference type="PIRSF" id="PIRSF004930">
    <property type="entry name" value="Tln_factor_SUA5"/>
    <property type="match status" value="1"/>
</dbReference>
<dbReference type="PANTHER" id="PTHR17490">
    <property type="entry name" value="SUA5"/>
    <property type="match status" value="1"/>
</dbReference>
<dbReference type="Gene3D" id="3.90.870.10">
    <property type="entry name" value="DHBP synthase"/>
    <property type="match status" value="1"/>
</dbReference>
<dbReference type="InterPro" id="IPR038385">
    <property type="entry name" value="Sua5/YwlC_C"/>
</dbReference>
<dbReference type="Pfam" id="PF03481">
    <property type="entry name" value="Sua5_C"/>
    <property type="match status" value="1"/>
</dbReference>
<feature type="domain" description="YrdC-like" evidence="14">
    <location>
        <begin position="10"/>
        <end position="196"/>
    </location>
</feature>
<accession>A0ABZ1C769</accession>
<comment type="catalytic activity">
    <reaction evidence="12 13">
        <text>L-threonine + hydrogencarbonate + ATP = L-threonylcarbamoyladenylate + diphosphate + H2O</text>
        <dbReference type="Rhea" id="RHEA:36407"/>
        <dbReference type="ChEBI" id="CHEBI:15377"/>
        <dbReference type="ChEBI" id="CHEBI:17544"/>
        <dbReference type="ChEBI" id="CHEBI:30616"/>
        <dbReference type="ChEBI" id="CHEBI:33019"/>
        <dbReference type="ChEBI" id="CHEBI:57926"/>
        <dbReference type="ChEBI" id="CHEBI:73682"/>
        <dbReference type="EC" id="2.7.7.87"/>
    </reaction>
</comment>
<keyword evidence="5 13" id="KW-0963">Cytoplasm</keyword>
<evidence type="ECO:0000256" key="7">
    <source>
        <dbReference type="ARBA" id="ARBA00022694"/>
    </source>
</evidence>
<name>A0ABZ1C769_9BACT</name>
<gene>
    <name evidence="15" type="ORF">K1X11_020360</name>
</gene>
<dbReference type="InterPro" id="IPR005145">
    <property type="entry name" value="Sua5_C"/>
</dbReference>
<dbReference type="SUPFAM" id="SSF55821">
    <property type="entry name" value="YrdC/RibB"/>
    <property type="match status" value="1"/>
</dbReference>
<evidence type="ECO:0000259" key="14">
    <source>
        <dbReference type="PROSITE" id="PS51163"/>
    </source>
</evidence>
<dbReference type="Proteomes" id="UP000738431">
    <property type="component" value="Chromosome"/>
</dbReference>
<dbReference type="EMBL" id="CP139781">
    <property type="protein sequence ID" value="WRQ87172.1"/>
    <property type="molecule type" value="Genomic_DNA"/>
</dbReference>
<evidence type="ECO:0000256" key="13">
    <source>
        <dbReference type="PIRNR" id="PIRNR004930"/>
    </source>
</evidence>
<comment type="function">
    <text evidence="13">Required for the formation of a threonylcarbamoyl group on adenosine at position 37 (t(6)A37) in tRNAs that read codons beginning with adenine.</text>
</comment>
<dbReference type="InterPro" id="IPR010923">
    <property type="entry name" value="T(6)A37_SUA5"/>
</dbReference>
<dbReference type="RefSeq" id="WP_221029414.1">
    <property type="nucleotide sequence ID" value="NZ_CP139781.1"/>
</dbReference>
<comment type="subcellular location">
    <subcellularLocation>
        <location evidence="1 13">Cytoplasm</location>
    </subcellularLocation>
</comment>
<keyword evidence="7 13" id="KW-0819">tRNA processing</keyword>
<evidence type="ECO:0000256" key="5">
    <source>
        <dbReference type="ARBA" id="ARBA00022490"/>
    </source>
</evidence>
<evidence type="ECO:0000256" key="4">
    <source>
        <dbReference type="ARBA" id="ARBA00015492"/>
    </source>
</evidence>